<evidence type="ECO:0000313" key="6">
    <source>
        <dbReference type="EMBL" id="QFQ91948.1"/>
    </source>
</evidence>
<dbReference type="InterPro" id="IPR018490">
    <property type="entry name" value="cNMP-bd_dom_sf"/>
</dbReference>
<dbReference type="Gene3D" id="2.60.120.10">
    <property type="entry name" value="Jelly Rolls"/>
    <property type="match status" value="1"/>
</dbReference>
<organism evidence="6 7">
    <name type="scientific">Lacticaseibacillus manihotivorans</name>
    <dbReference type="NCBI Taxonomy" id="88233"/>
    <lineage>
        <taxon>Bacteria</taxon>
        <taxon>Bacillati</taxon>
        <taxon>Bacillota</taxon>
        <taxon>Bacilli</taxon>
        <taxon>Lactobacillales</taxon>
        <taxon>Lactobacillaceae</taxon>
        <taxon>Lacticaseibacillus</taxon>
    </lineage>
</organism>
<dbReference type="Proteomes" id="UP000388452">
    <property type="component" value="Chromosome"/>
</dbReference>
<dbReference type="Pfam" id="PF00027">
    <property type="entry name" value="cNMP_binding"/>
    <property type="match status" value="1"/>
</dbReference>
<dbReference type="InterPro" id="IPR014710">
    <property type="entry name" value="RmlC-like_jellyroll"/>
</dbReference>
<dbReference type="PRINTS" id="PR00034">
    <property type="entry name" value="HTHCRP"/>
</dbReference>
<accession>A0A5P8JS81</accession>
<dbReference type="PANTHER" id="PTHR24567">
    <property type="entry name" value="CRP FAMILY TRANSCRIPTIONAL REGULATORY PROTEIN"/>
    <property type="match status" value="1"/>
</dbReference>
<evidence type="ECO:0000256" key="2">
    <source>
        <dbReference type="ARBA" id="ARBA00023125"/>
    </source>
</evidence>
<dbReference type="Pfam" id="PF13545">
    <property type="entry name" value="HTH_Crp_2"/>
    <property type="match status" value="1"/>
</dbReference>
<feature type="domain" description="Cyclic nucleotide-binding" evidence="4">
    <location>
        <begin position="20"/>
        <end position="140"/>
    </location>
</feature>
<protein>
    <submittedName>
        <fullName evidence="6">Helix-turn-helix domain-containing protein</fullName>
    </submittedName>
</protein>
<keyword evidence="2" id="KW-0238">DNA-binding</keyword>
<name>A0A5P8JS81_9LACO</name>
<dbReference type="InterPro" id="IPR036388">
    <property type="entry name" value="WH-like_DNA-bd_sf"/>
</dbReference>
<evidence type="ECO:0000259" key="4">
    <source>
        <dbReference type="PROSITE" id="PS50042"/>
    </source>
</evidence>
<dbReference type="SMART" id="SM00419">
    <property type="entry name" value="HTH_CRP"/>
    <property type="match status" value="1"/>
</dbReference>
<dbReference type="PANTHER" id="PTHR24567:SF68">
    <property type="entry name" value="DNA-BINDING TRANSCRIPTIONAL DUAL REGULATOR CRP"/>
    <property type="match status" value="1"/>
</dbReference>
<dbReference type="PROSITE" id="PS50042">
    <property type="entry name" value="CNMP_BINDING_3"/>
    <property type="match status" value="1"/>
</dbReference>
<evidence type="ECO:0000259" key="5">
    <source>
        <dbReference type="PROSITE" id="PS51063"/>
    </source>
</evidence>
<dbReference type="PROSITE" id="PS51063">
    <property type="entry name" value="HTH_CRP_2"/>
    <property type="match status" value="1"/>
</dbReference>
<dbReference type="GO" id="GO:0003677">
    <property type="term" value="F:DNA binding"/>
    <property type="evidence" value="ECO:0007669"/>
    <property type="project" value="UniProtKB-KW"/>
</dbReference>
<evidence type="ECO:0000256" key="1">
    <source>
        <dbReference type="ARBA" id="ARBA00023015"/>
    </source>
</evidence>
<proteinExistence type="predicted"/>
<dbReference type="InterPro" id="IPR050397">
    <property type="entry name" value="Env_Response_Regulators"/>
</dbReference>
<dbReference type="AlphaFoldDB" id="A0A5P8JS81"/>
<reference evidence="6 7" key="1">
    <citation type="submission" date="2019-10" db="EMBL/GenBank/DDBJ databases">
        <title>Genome sequencing of Lactobacillus manihotivorans.</title>
        <authorList>
            <person name="Kim K."/>
        </authorList>
    </citation>
    <scope>NUCLEOTIDE SEQUENCE [LARGE SCALE GENOMIC DNA]</scope>
    <source>
        <strain evidence="6 7">LM010</strain>
    </source>
</reference>
<dbReference type="CDD" id="cd00092">
    <property type="entry name" value="HTH_CRP"/>
    <property type="match status" value="1"/>
</dbReference>
<feature type="domain" description="HTH crp-type" evidence="5">
    <location>
        <begin position="154"/>
        <end position="222"/>
    </location>
</feature>
<dbReference type="SUPFAM" id="SSF46785">
    <property type="entry name" value="Winged helix' DNA-binding domain"/>
    <property type="match status" value="1"/>
</dbReference>
<gene>
    <name evidence="6" type="ORF">LM010_11190</name>
</gene>
<dbReference type="CDD" id="cd00038">
    <property type="entry name" value="CAP_ED"/>
    <property type="match status" value="1"/>
</dbReference>
<dbReference type="SMART" id="SM00100">
    <property type="entry name" value="cNMP"/>
    <property type="match status" value="1"/>
</dbReference>
<evidence type="ECO:0000313" key="7">
    <source>
        <dbReference type="Proteomes" id="UP000388452"/>
    </source>
</evidence>
<dbReference type="InterPro" id="IPR036390">
    <property type="entry name" value="WH_DNA-bd_sf"/>
</dbReference>
<dbReference type="EMBL" id="CP045068">
    <property type="protein sequence ID" value="QFQ91948.1"/>
    <property type="molecule type" value="Genomic_DNA"/>
</dbReference>
<keyword evidence="3" id="KW-0804">Transcription</keyword>
<dbReference type="InterPro" id="IPR000595">
    <property type="entry name" value="cNMP-bd_dom"/>
</dbReference>
<dbReference type="Gene3D" id="1.10.10.10">
    <property type="entry name" value="Winged helix-like DNA-binding domain superfamily/Winged helix DNA-binding domain"/>
    <property type="match status" value="1"/>
</dbReference>
<sequence length="226" mass="24740">MWMAMGTTKPEHLCVATVPIFKVLPHAQLEQIEALVHHSHFPANSPLYLENSPADALYILHAGAVKIVRSSADGRQQLLRVLHAGDFDGDQGLLMDQQHQAEAVAMEPVTACVLYKKDFQALLAQYPAIASQVISALAQRIAALETQTTLVTTADVATRLAHYLGELAEELGETFTLPMKKKELAEFLGTTPETLSRKLRELEDAKVLKQGPGRKLTILDPEALAD</sequence>
<dbReference type="SUPFAM" id="SSF51206">
    <property type="entry name" value="cAMP-binding domain-like"/>
    <property type="match status" value="1"/>
</dbReference>
<dbReference type="InterPro" id="IPR012318">
    <property type="entry name" value="HTH_CRP"/>
</dbReference>
<keyword evidence="1" id="KW-0805">Transcription regulation</keyword>
<evidence type="ECO:0000256" key="3">
    <source>
        <dbReference type="ARBA" id="ARBA00023163"/>
    </source>
</evidence>
<dbReference type="GO" id="GO:0003700">
    <property type="term" value="F:DNA-binding transcription factor activity"/>
    <property type="evidence" value="ECO:0007669"/>
    <property type="project" value="TreeGrafter"/>
</dbReference>
<dbReference type="GO" id="GO:0005829">
    <property type="term" value="C:cytosol"/>
    <property type="evidence" value="ECO:0007669"/>
    <property type="project" value="TreeGrafter"/>
</dbReference>